<reference evidence="2 3" key="1">
    <citation type="submission" date="2020-08" db="EMBL/GenBank/DDBJ databases">
        <title>Genomic Encyclopedia of Type Strains, Phase IV (KMG-IV): sequencing the most valuable type-strain genomes for metagenomic binning, comparative biology and taxonomic classification.</title>
        <authorList>
            <person name="Goeker M."/>
        </authorList>
    </citation>
    <scope>NUCLEOTIDE SEQUENCE [LARGE SCALE GENOMIC DNA]</scope>
    <source>
        <strain evidence="2 3">DSM 29007</strain>
    </source>
</reference>
<gene>
    <name evidence="2" type="ORF">HNQ61_001275</name>
</gene>
<name>A0A841GVE6_9BACT</name>
<sequence length="55" mass="6253">MPTPREAQNDPAARRAEPRMEPRHFERKIDCAPAARPPWRAAPDDRASHSPPRNA</sequence>
<feature type="compositionally biased region" description="Low complexity" evidence="1">
    <location>
        <begin position="31"/>
        <end position="41"/>
    </location>
</feature>
<proteinExistence type="predicted"/>
<evidence type="ECO:0000313" key="3">
    <source>
        <dbReference type="Proteomes" id="UP000582837"/>
    </source>
</evidence>
<organism evidence="2 3">
    <name type="scientific">Longimicrobium terrae</name>
    <dbReference type="NCBI Taxonomy" id="1639882"/>
    <lineage>
        <taxon>Bacteria</taxon>
        <taxon>Pseudomonadati</taxon>
        <taxon>Gemmatimonadota</taxon>
        <taxon>Longimicrobiia</taxon>
        <taxon>Longimicrobiales</taxon>
        <taxon>Longimicrobiaceae</taxon>
        <taxon>Longimicrobium</taxon>
    </lineage>
</organism>
<evidence type="ECO:0000256" key="1">
    <source>
        <dbReference type="SAM" id="MobiDB-lite"/>
    </source>
</evidence>
<evidence type="ECO:0000313" key="2">
    <source>
        <dbReference type="EMBL" id="MBB6069658.1"/>
    </source>
</evidence>
<keyword evidence="3" id="KW-1185">Reference proteome</keyword>
<protein>
    <submittedName>
        <fullName evidence="2">Uncharacterized protein</fullName>
    </submittedName>
</protein>
<dbReference type="AlphaFoldDB" id="A0A841GVE6"/>
<comment type="caution">
    <text evidence="2">The sequence shown here is derived from an EMBL/GenBank/DDBJ whole genome shotgun (WGS) entry which is preliminary data.</text>
</comment>
<dbReference type="Proteomes" id="UP000582837">
    <property type="component" value="Unassembled WGS sequence"/>
</dbReference>
<dbReference type="EMBL" id="JACHIA010000003">
    <property type="protein sequence ID" value="MBB6069658.1"/>
    <property type="molecule type" value="Genomic_DNA"/>
</dbReference>
<feature type="compositionally biased region" description="Basic and acidic residues" evidence="1">
    <location>
        <begin position="12"/>
        <end position="30"/>
    </location>
</feature>
<dbReference type="RefSeq" id="WP_170036288.1">
    <property type="nucleotide sequence ID" value="NZ_JABDTL010000002.1"/>
</dbReference>
<accession>A0A841GVE6</accession>
<feature type="region of interest" description="Disordered" evidence="1">
    <location>
        <begin position="1"/>
        <end position="55"/>
    </location>
</feature>